<dbReference type="SUPFAM" id="SSF52374">
    <property type="entry name" value="Nucleotidylyl transferase"/>
    <property type="match status" value="1"/>
</dbReference>
<evidence type="ECO:0000256" key="8">
    <source>
        <dbReference type="ARBA" id="ARBA00032665"/>
    </source>
</evidence>
<evidence type="ECO:0000256" key="1">
    <source>
        <dbReference type="ARBA" id="ARBA00005594"/>
    </source>
</evidence>
<dbReference type="Gene3D" id="3.40.50.620">
    <property type="entry name" value="HUPs"/>
    <property type="match status" value="3"/>
</dbReference>
<evidence type="ECO:0000256" key="9">
    <source>
        <dbReference type="RuleBase" id="RU363035"/>
    </source>
</evidence>
<dbReference type="InterPro" id="IPR002301">
    <property type="entry name" value="Ile-tRNA-ligase"/>
</dbReference>
<feature type="domain" description="Methionyl/Valyl/Leucyl/Isoleucyl-tRNA synthetase anticodon-binding" evidence="11">
    <location>
        <begin position="754"/>
        <end position="893"/>
    </location>
</feature>
<evidence type="ECO:0000256" key="4">
    <source>
        <dbReference type="ARBA" id="ARBA00022741"/>
    </source>
</evidence>
<evidence type="ECO:0000259" key="10">
    <source>
        <dbReference type="Pfam" id="PF00133"/>
    </source>
</evidence>
<dbReference type="GO" id="GO:0005739">
    <property type="term" value="C:mitochondrion"/>
    <property type="evidence" value="ECO:0007669"/>
    <property type="project" value="TreeGrafter"/>
</dbReference>
<dbReference type="Proteomes" id="UP000518752">
    <property type="component" value="Unassembled WGS sequence"/>
</dbReference>
<dbReference type="Gene3D" id="1.10.730.20">
    <property type="match status" value="1"/>
</dbReference>
<keyword evidence="3 9" id="KW-0436">Ligase</keyword>
<comment type="similarity">
    <text evidence="1 9">Belongs to the class-I aminoacyl-tRNA synthetase family.</text>
</comment>
<dbReference type="CDD" id="cd07960">
    <property type="entry name" value="Anticodon_Ia_Ile_BEm"/>
    <property type="match status" value="1"/>
</dbReference>
<dbReference type="InterPro" id="IPR002300">
    <property type="entry name" value="aa-tRNA-synth_Ia"/>
</dbReference>
<dbReference type="AlphaFoldDB" id="A0A8H5HV18"/>
<dbReference type="NCBIfam" id="TIGR00392">
    <property type="entry name" value="ileS"/>
    <property type="match status" value="1"/>
</dbReference>
<evidence type="ECO:0000313" key="13">
    <source>
        <dbReference type="Proteomes" id="UP000518752"/>
    </source>
</evidence>
<name>A0A8H5HV18_9AGAR</name>
<dbReference type="GO" id="GO:0006428">
    <property type="term" value="P:isoleucyl-tRNA aminoacylation"/>
    <property type="evidence" value="ECO:0007669"/>
    <property type="project" value="InterPro"/>
</dbReference>
<evidence type="ECO:0000259" key="11">
    <source>
        <dbReference type="Pfam" id="PF08264"/>
    </source>
</evidence>
<dbReference type="InterPro" id="IPR009008">
    <property type="entry name" value="Val/Leu/Ile-tRNA-synth_edit"/>
</dbReference>
<accession>A0A8H5HV18</accession>
<dbReference type="GO" id="GO:0032543">
    <property type="term" value="P:mitochondrial translation"/>
    <property type="evidence" value="ECO:0007669"/>
    <property type="project" value="TreeGrafter"/>
</dbReference>
<evidence type="ECO:0000256" key="3">
    <source>
        <dbReference type="ARBA" id="ARBA00022598"/>
    </source>
</evidence>
<dbReference type="Pfam" id="PF00133">
    <property type="entry name" value="tRNA-synt_1"/>
    <property type="match status" value="1"/>
</dbReference>
<dbReference type="InterPro" id="IPR014729">
    <property type="entry name" value="Rossmann-like_a/b/a_fold"/>
</dbReference>
<gene>
    <name evidence="12" type="ORF">D9757_003845</name>
</gene>
<dbReference type="GO" id="GO:0002161">
    <property type="term" value="F:aminoacyl-tRNA deacylase activity"/>
    <property type="evidence" value="ECO:0007669"/>
    <property type="project" value="InterPro"/>
</dbReference>
<evidence type="ECO:0000256" key="6">
    <source>
        <dbReference type="ARBA" id="ARBA00022917"/>
    </source>
</evidence>
<keyword evidence="4 9" id="KW-0547">Nucleotide-binding</keyword>
<evidence type="ECO:0000256" key="7">
    <source>
        <dbReference type="ARBA" id="ARBA00023146"/>
    </source>
</evidence>
<dbReference type="EC" id="6.1.1.5" evidence="2"/>
<dbReference type="InterPro" id="IPR033708">
    <property type="entry name" value="Anticodon_Ile_BEm"/>
</dbReference>
<proteinExistence type="inferred from homology"/>
<protein>
    <recommendedName>
        <fullName evidence="2">isoleucine--tRNA ligase</fullName>
        <ecNumber evidence="2">6.1.1.5</ecNumber>
    </recommendedName>
    <alternativeName>
        <fullName evidence="8">Isoleucyl-tRNA synthetase</fullName>
    </alternativeName>
</protein>
<dbReference type="Pfam" id="PF08264">
    <property type="entry name" value="Anticodon_1"/>
    <property type="match status" value="1"/>
</dbReference>
<dbReference type="PRINTS" id="PR00984">
    <property type="entry name" value="TRNASYNTHILE"/>
</dbReference>
<dbReference type="OrthoDB" id="10264412at2759"/>
<keyword evidence="7 9" id="KW-0030">Aminoacyl-tRNA synthetase</keyword>
<dbReference type="GO" id="GO:0005524">
    <property type="term" value="F:ATP binding"/>
    <property type="evidence" value="ECO:0007669"/>
    <property type="project" value="UniProtKB-KW"/>
</dbReference>
<organism evidence="12 13">
    <name type="scientific">Collybiopsis confluens</name>
    <dbReference type="NCBI Taxonomy" id="2823264"/>
    <lineage>
        <taxon>Eukaryota</taxon>
        <taxon>Fungi</taxon>
        <taxon>Dikarya</taxon>
        <taxon>Basidiomycota</taxon>
        <taxon>Agaricomycotina</taxon>
        <taxon>Agaricomycetes</taxon>
        <taxon>Agaricomycetidae</taxon>
        <taxon>Agaricales</taxon>
        <taxon>Marasmiineae</taxon>
        <taxon>Omphalotaceae</taxon>
        <taxon>Collybiopsis</taxon>
    </lineage>
</organism>
<dbReference type="InterPro" id="IPR050081">
    <property type="entry name" value="Ile-tRNA_ligase"/>
</dbReference>
<dbReference type="InterPro" id="IPR009080">
    <property type="entry name" value="tRNAsynth_Ia_anticodon-bd"/>
</dbReference>
<evidence type="ECO:0000256" key="2">
    <source>
        <dbReference type="ARBA" id="ARBA00013165"/>
    </source>
</evidence>
<dbReference type="Gene3D" id="3.90.740.10">
    <property type="entry name" value="Valyl/Leucyl/Isoleucyl-tRNA synthetase, editing domain"/>
    <property type="match status" value="1"/>
</dbReference>
<dbReference type="SUPFAM" id="SSF47323">
    <property type="entry name" value="Anticodon-binding domain of a subclass of class I aminoacyl-tRNA synthetases"/>
    <property type="match status" value="1"/>
</dbReference>
<dbReference type="InterPro" id="IPR013155">
    <property type="entry name" value="M/V/L/I-tRNA-synth_anticd-bd"/>
</dbReference>
<dbReference type="EMBL" id="JAACJN010000017">
    <property type="protein sequence ID" value="KAF5390104.1"/>
    <property type="molecule type" value="Genomic_DNA"/>
</dbReference>
<sequence length="1002" mass="112478">MLKNAVARLSRAFSTGPLDSKTFSDTLFLPKTKFPLRPDPTQNEALYRTRTSEELYRWQRKHITGPEFVLHDGPPYANGDLHMGHALNKILKDIINRFALLRGRKVQNGNQVLSSYIPGWDCHGLPIENKALQELKQDLSAVPPSTIRAAARSVATREVASQKAQFRQFGIMADWDSDDTTYRTLDHSYEIRQLRIFETMVYNGLIHRRYRPVHYSPSSRSALAEAELVYKDNHSSNSVYVKFELDEHSSQKVLGKHTDVRKTENIQLIVWTTTPWTLTANMGIAVHNDMTYSLLRRAQDDSLILIAQSRLEALQDILGSTRWISDIQGADLIGLGYEPIFSSIHPNSLKGIISSSHVTSDSGTGLVHCAPAHGDEDYKLFREKGLIDSGQNSGRAESGMVCHVHEGRFSEKVAEVVGPDMARQLVGQPVLEEGNRTVIKYLEQAGRLVATKRYMHRYPYDWKTDKPIIVTATSQWFANLDRIKGAALEALKAVQFYPEQSRNRLESFIKSRSEWCISRQRVWGVPIPALINMETGDAVLTQESLRHILGVLEQKGVQHWLEGPIEDFIRPGMKPEEWTRSTDTMDVWFDSGTSWSMLDVPSRNGRSNGQMYVWKAQISIGDGSTSVVDSDAVANALSPYGTLITHGMVLDEQGKKMSKSLGNIVSPLTIVLGGSDKKKDPAYGADLLRLWAASVEYKNDMSIGRTSLAQTAEAMRKIRNSARFILGNIGDGDALREFERVERKDMGLVERFVMHELCVLESTALAGFGAYDFAKVTTSLINFANVTLSSFYFDITKDVLYANSFESVDRRAVVTVLEKILGTMMSILAPMLPHLAEEIHAHLPRPTHEPEWEDFDAANNMRSLLRVRKSVLALLEQARGDKRMKSALEAQVDIIIPDDAMEHPLIELLRREENILKTIFITSDATLIDEGSLGNGSQSLDWVYSESLELGEGLGMIAWGYVSDLPLWQNVHGAGHMQSPKGKTYVGDVKKCYIRHSVFILE</sequence>
<dbReference type="PROSITE" id="PS00178">
    <property type="entry name" value="AA_TRNA_LIGASE_I"/>
    <property type="match status" value="1"/>
</dbReference>
<dbReference type="InterPro" id="IPR001412">
    <property type="entry name" value="aa-tRNA-synth_I_CS"/>
</dbReference>
<dbReference type="SUPFAM" id="SSF50677">
    <property type="entry name" value="ValRS/IleRS/LeuRS editing domain"/>
    <property type="match status" value="1"/>
</dbReference>
<keyword evidence="5 9" id="KW-0067">ATP-binding</keyword>
<dbReference type="PANTHER" id="PTHR42765:SF1">
    <property type="entry name" value="ISOLEUCINE--TRNA LIGASE, MITOCHONDRIAL"/>
    <property type="match status" value="1"/>
</dbReference>
<feature type="domain" description="Aminoacyl-tRNA synthetase class Ia" evidence="10">
    <location>
        <begin position="52"/>
        <end position="703"/>
    </location>
</feature>
<comment type="caution">
    <text evidence="12">The sequence shown here is derived from an EMBL/GenBank/DDBJ whole genome shotgun (WGS) entry which is preliminary data.</text>
</comment>
<reference evidence="12 13" key="1">
    <citation type="journal article" date="2020" name="ISME J.">
        <title>Uncovering the hidden diversity of litter-decomposition mechanisms in mushroom-forming fungi.</title>
        <authorList>
            <person name="Floudas D."/>
            <person name="Bentzer J."/>
            <person name="Ahren D."/>
            <person name="Johansson T."/>
            <person name="Persson P."/>
            <person name="Tunlid A."/>
        </authorList>
    </citation>
    <scope>NUCLEOTIDE SEQUENCE [LARGE SCALE GENOMIC DNA]</scope>
    <source>
        <strain evidence="12 13">CBS 406.79</strain>
    </source>
</reference>
<evidence type="ECO:0000256" key="5">
    <source>
        <dbReference type="ARBA" id="ARBA00022840"/>
    </source>
</evidence>
<evidence type="ECO:0000313" key="12">
    <source>
        <dbReference type="EMBL" id="KAF5390104.1"/>
    </source>
</evidence>
<keyword evidence="6 9" id="KW-0648">Protein biosynthesis</keyword>
<dbReference type="PANTHER" id="PTHR42765">
    <property type="entry name" value="SOLEUCYL-TRNA SYNTHETASE"/>
    <property type="match status" value="1"/>
</dbReference>
<dbReference type="GO" id="GO:0000049">
    <property type="term" value="F:tRNA binding"/>
    <property type="evidence" value="ECO:0007669"/>
    <property type="project" value="InterPro"/>
</dbReference>
<keyword evidence="13" id="KW-1185">Reference proteome</keyword>
<dbReference type="GO" id="GO:0004822">
    <property type="term" value="F:isoleucine-tRNA ligase activity"/>
    <property type="evidence" value="ECO:0007669"/>
    <property type="project" value="UniProtKB-EC"/>
</dbReference>